<sequence>MPPQVPGAEAEAEFRERLIKRDEARLWHHRSLLYDIAVKEEFAALRRWARQELALLSKDQRHQLAGKLWRERDHYSAIYELAAGEALRTAGLTPVYEQRWGKLSPDWSVYGNGGGLVCLVEVHTDQSPREVDDQIRGWRSFGDRFNSIASPFVFMVAEDSPWEPPSAGDGKRIVQEMRESLFRINMTGRFQSCGYAFVVMTDGSGRPVRGRGLRAELAWPTPIAGRVSAEKMARKVNDKVSRYRQLADDLNVPLIVAVGAEPFTGVTLDVVDDLIAGRGTIVIQFNGSDLTRGVSGGTLDLGRSARWEMPPNLAGLVWLQRDFPFSATARPNTGGRRPMPDALAGMGNAAEE</sequence>
<organism evidence="2 3">
    <name type="scientific">Thermomonospora umbrina</name>
    <dbReference type="NCBI Taxonomy" id="111806"/>
    <lineage>
        <taxon>Bacteria</taxon>
        <taxon>Bacillati</taxon>
        <taxon>Actinomycetota</taxon>
        <taxon>Actinomycetes</taxon>
        <taxon>Streptosporangiales</taxon>
        <taxon>Thermomonosporaceae</taxon>
        <taxon>Thermomonospora</taxon>
    </lineage>
</organism>
<dbReference type="AlphaFoldDB" id="A0A3D9T6M2"/>
<evidence type="ECO:0000313" key="2">
    <source>
        <dbReference type="EMBL" id="REF00315.1"/>
    </source>
</evidence>
<accession>A0A3D9T6M2</accession>
<name>A0A3D9T6M2_9ACTN</name>
<gene>
    <name evidence="2" type="ORF">DFJ69_5846</name>
</gene>
<proteinExistence type="predicted"/>
<keyword evidence="3" id="KW-1185">Reference proteome</keyword>
<dbReference type="EMBL" id="QTTT01000001">
    <property type="protein sequence ID" value="REF00315.1"/>
    <property type="molecule type" value="Genomic_DNA"/>
</dbReference>
<evidence type="ECO:0000256" key="1">
    <source>
        <dbReference type="SAM" id="MobiDB-lite"/>
    </source>
</evidence>
<dbReference type="OrthoDB" id="3982336at2"/>
<comment type="caution">
    <text evidence="2">The sequence shown here is derived from an EMBL/GenBank/DDBJ whole genome shotgun (WGS) entry which is preliminary data.</text>
</comment>
<protein>
    <submittedName>
        <fullName evidence="2">Uncharacterized protein</fullName>
    </submittedName>
</protein>
<feature type="region of interest" description="Disordered" evidence="1">
    <location>
        <begin position="328"/>
        <end position="352"/>
    </location>
</feature>
<dbReference type="Proteomes" id="UP000256661">
    <property type="component" value="Unassembled WGS sequence"/>
</dbReference>
<dbReference type="RefSeq" id="WP_116025480.1">
    <property type="nucleotide sequence ID" value="NZ_QTTT01000001.1"/>
</dbReference>
<evidence type="ECO:0000313" key="3">
    <source>
        <dbReference type="Proteomes" id="UP000256661"/>
    </source>
</evidence>
<reference evidence="2 3" key="1">
    <citation type="submission" date="2018-08" db="EMBL/GenBank/DDBJ databases">
        <title>Sequencing the genomes of 1000 actinobacteria strains.</title>
        <authorList>
            <person name="Klenk H.-P."/>
        </authorList>
    </citation>
    <scope>NUCLEOTIDE SEQUENCE [LARGE SCALE GENOMIC DNA]</scope>
    <source>
        <strain evidence="2 3">DSM 43927</strain>
    </source>
</reference>